<keyword evidence="2" id="KW-1185">Reference proteome</keyword>
<accession>A0ACD4NMZ6</accession>
<dbReference type="Proteomes" id="UP001163223">
    <property type="component" value="Chromosome"/>
</dbReference>
<evidence type="ECO:0000313" key="1">
    <source>
        <dbReference type="EMBL" id="WAJ28245.1"/>
    </source>
</evidence>
<sequence length="65" mass="6851">MPPSKPADTLDLAHAKGALAGSDLRQSARDCPYLHDQRELRGAWLDGFSQGRVGLGKPALADGHG</sequence>
<reference evidence="1" key="1">
    <citation type="submission" date="2022-11" db="EMBL/GenBank/DDBJ databases">
        <title>beta-Carotene-producing bacterium, Jeongeuplla avenae sp. nov., alleviates the salt stress of Arabidopsis seedlings.</title>
        <authorList>
            <person name="Jiang L."/>
            <person name="Lee J."/>
        </authorList>
    </citation>
    <scope>NUCLEOTIDE SEQUENCE</scope>
    <source>
        <strain evidence="1">DY_R2A_6</strain>
    </source>
</reference>
<dbReference type="EMBL" id="CP113520">
    <property type="protein sequence ID" value="WAJ28245.1"/>
    <property type="molecule type" value="Genomic_DNA"/>
</dbReference>
<gene>
    <name evidence="1" type="ORF">OXU80_26070</name>
</gene>
<proteinExistence type="predicted"/>
<evidence type="ECO:0000313" key="2">
    <source>
        <dbReference type="Proteomes" id="UP001163223"/>
    </source>
</evidence>
<protein>
    <submittedName>
        <fullName evidence="1">Uncharacterized protein</fullName>
    </submittedName>
</protein>
<organism evidence="1 2">
    <name type="scientific">Antarcticirhabdus aurantiaca</name>
    <dbReference type="NCBI Taxonomy" id="2606717"/>
    <lineage>
        <taxon>Bacteria</taxon>
        <taxon>Pseudomonadati</taxon>
        <taxon>Pseudomonadota</taxon>
        <taxon>Alphaproteobacteria</taxon>
        <taxon>Hyphomicrobiales</taxon>
        <taxon>Aurantimonadaceae</taxon>
        <taxon>Antarcticirhabdus</taxon>
    </lineage>
</organism>
<name>A0ACD4NMZ6_9HYPH</name>